<dbReference type="EMBL" id="VTEG01000001">
    <property type="protein sequence ID" value="TYS01429.1"/>
    <property type="molecule type" value="Genomic_DNA"/>
</dbReference>
<protein>
    <submittedName>
        <fullName evidence="1">Alpha/beta hydrolase</fullName>
    </submittedName>
</protein>
<evidence type="ECO:0000313" key="1">
    <source>
        <dbReference type="EMBL" id="TYS01429.1"/>
    </source>
</evidence>
<dbReference type="GO" id="GO:0016787">
    <property type="term" value="F:hydrolase activity"/>
    <property type="evidence" value="ECO:0007669"/>
    <property type="project" value="UniProtKB-KW"/>
</dbReference>
<name>A0A5D4MJ63_9BACI</name>
<proteinExistence type="predicted"/>
<organism evidence="1 2">
    <name type="scientific">Rossellomorea vietnamensis</name>
    <dbReference type="NCBI Taxonomy" id="218284"/>
    <lineage>
        <taxon>Bacteria</taxon>
        <taxon>Bacillati</taxon>
        <taxon>Bacillota</taxon>
        <taxon>Bacilli</taxon>
        <taxon>Bacillales</taxon>
        <taxon>Bacillaceae</taxon>
        <taxon>Rossellomorea</taxon>
    </lineage>
</organism>
<sequence length="89" mass="10124">MDTLCILMKIMTYHYPSVSKEDIQSLSVPILILNGINEKHELEAAYYIKETNEAALVELVPGAGHTANIDRPDTFNKLLENFLRKIFIC</sequence>
<reference evidence="1 2" key="1">
    <citation type="submission" date="2019-08" db="EMBL/GenBank/DDBJ databases">
        <title>Bacillus genomes from the desert of Cuatro Cienegas, Coahuila.</title>
        <authorList>
            <person name="Olmedo-Alvarez G."/>
        </authorList>
    </citation>
    <scope>NUCLEOTIDE SEQUENCE [LARGE SCALE GENOMIC DNA]</scope>
    <source>
        <strain evidence="1 2">CH128b_4D</strain>
    </source>
</reference>
<dbReference type="Proteomes" id="UP000325182">
    <property type="component" value="Unassembled WGS sequence"/>
</dbReference>
<keyword evidence="1" id="KW-0378">Hydrolase</keyword>
<dbReference type="SUPFAM" id="SSF53474">
    <property type="entry name" value="alpha/beta-Hydrolases"/>
    <property type="match status" value="1"/>
</dbReference>
<accession>A0A5D4MJ63</accession>
<dbReference type="InterPro" id="IPR029058">
    <property type="entry name" value="AB_hydrolase_fold"/>
</dbReference>
<comment type="caution">
    <text evidence="1">The sequence shown here is derived from an EMBL/GenBank/DDBJ whole genome shotgun (WGS) entry which is preliminary data.</text>
</comment>
<evidence type="ECO:0000313" key="2">
    <source>
        <dbReference type="Proteomes" id="UP000325182"/>
    </source>
</evidence>
<dbReference type="Gene3D" id="3.40.50.1820">
    <property type="entry name" value="alpha/beta hydrolase"/>
    <property type="match status" value="1"/>
</dbReference>
<dbReference type="RefSeq" id="WP_187444254.1">
    <property type="nucleotide sequence ID" value="NZ_VTEG01000001.1"/>
</dbReference>
<gene>
    <name evidence="1" type="ORF">FZC84_01900</name>
</gene>
<dbReference type="AlphaFoldDB" id="A0A5D4MJ63"/>